<organism evidence="1">
    <name type="scientific">Myoviridae sp. ctwwN25</name>
    <dbReference type="NCBI Taxonomy" id="2825209"/>
    <lineage>
        <taxon>Viruses</taxon>
        <taxon>Duplodnaviria</taxon>
        <taxon>Heunggongvirae</taxon>
        <taxon>Uroviricota</taxon>
        <taxon>Caudoviricetes</taxon>
    </lineage>
</organism>
<dbReference type="EMBL" id="BK015472">
    <property type="protein sequence ID" value="DAE08596.1"/>
    <property type="molecule type" value="Genomic_DNA"/>
</dbReference>
<protein>
    <submittedName>
        <fullName evidence="1">Uncharacterized protein</fullName>
    </submittedName>
</protein>
<name>A0A8S5PQT7_9CAUD</name>
<proteinExistence type="predicted"/>
<sequence length="99" mass="11690">MTLNIYFNSEEQINYFKEKFDKLNEFLDLPDGSIPIEVSRSDNDLYIYIADSFAKYCADFLFSLLSINLSRGETSKYRMEQLAKKFRRAAEEYLMAEIV</sequence>
<evidence type="ECO:0000313" key="1">
    <source>
        <dbReference type="EMBL" id="DAE08596.1"/>
    </source>
</evidence>
<reference evidence="1" key="1">
    <citation type="journal article" date="2021" name="Proc. Natl. Acad. Sci. U.S.A.">
        <title>A Catalog of Tens of Thousands of Viruses from Human Metagenomes Reveals Hidden Associations with Chronic Diseases.</title>
        <authorList>
            <person name="Tisza M.J."/>
            <person name="Buck C.B."/>
        </authorList>
    </citation>
    <scope>NUCLEOTIDE SEQUENCE</scope>
    <source>
        <strain evidence="1">CtwwN25</strain>
    </source>
</reference>
<accession>A0A8S5PQT7</accession>